<gene>
    <name evidence="1" type="ORF">DOS84_15325</name>
</gene>
<accession>A0A2W7TT66</accession>
<dbReference type="Gene3D" id="2.160.10.10">
    <property type="entry name" value="Hexapeptide repeat proteins"/>
    <property type="match status" value="1"/>
</dbReference>
<reference evidence="1 2" key="1">
    <citation type="submission" date="2018-06" db="EMBL/GenBank/DDBJ databases">
        <title>Flavobacterium sp IMCC34762, genome.</title>
        <authorList>
            <person name="Joung Y."/>
            <person name="Cho J."/>
            <person name="Song J."/>
        </authorList>
    </citation>
    <scope>NUCLEOTIDE SEQUENCE [LARGE SCALE GENOMIC DNA]</scope>
    <source>
        <strain evidence="1 2">IMCC34762</strain>
    </source>
</reference>
<dbReference type="InterPro" id="IPR011004">
    <property type="entry name" value="Trimer_LpxA-like_sf"/>
</dbReference>
<dbReference type="Proteomes" id="UP000249177">
    <property type="component" value="Unassembled WGS sequence"/>
</dbReference>
<keyword evidence="1" id="KW-0808">Transferase</keyword>
<dbReference type="SUPFAM" id="SSF51161">
    <property type="entry name" value="Trimeric LpxA-like enzymes"/>
    <property type="match status" value="1"/>
</dbReference>
<dbReference type="EMBL" id="QKXH01000010">
    <property type="protein sequence ID" value="PZX92586.1"/>
    <property type="molecule type" value="Genomic_DNA"/>
</dbReference>
<organism evidence="1 2">
    <name type="scientific">Flavobacterium aquariorum</name>
    <dbReference type="NCBI Taxonomy" id="2217670"/>
    <lineage>
        <taxon>Bacteria</taxon>
        <taxon>Pseudomonadati</taxon>
        <taxon>Bacteroidota</taxon>
        <taxon>Flavobacteriia</taxon>
        <taxon>Flavobacteriales</taxon>
        <taxon>Flavobacteriaceae</taxon>
        <taxon>Flavobacterium</taxon>
    </lineage>
</organism>
<name>A0A2W7TT66_9FLAO</name>
<dbReference type="Pfam" id="PF00132">
    <property type="entry name" value="Hexapep"/>
    <property type="match status" value="1"/>
</dbReference>
<evidence type="ECO:0000313" key="1">
    <source>
        <dbReference type="EMBL" id="PZX92586.1"/>
    </source>
</evidence>
<dbReference type="AlphaFoldDB" id="A0A2W7TT66"/>
<protein>
    <submittedName>
        <fullName evidence="1">Transferase</fullName>
    </submittedName>
</protein>
<dbReference type="InterPro" id="IPR001451">
    <property type="entry name" value="Hexapep"/>
</dbReference>
<dbReference type="GO" id="GO:0016740">
    <property type="term" value="F:transferase activity"/>
    <property type="evidence" value="ECO:0007669"/>
    <property type="project" value="UniProtKB-KW"/>
</dbReference>
<comment type="caution">
    <text evidence="1">The sequence shown here is derived from an EMBL/GenBank/DDBJ whole genome shotgun (WGS) entry which is preliminary data.</text>
</comment>
<dbReference type="OrthoDB" id="9812571at2"/>
<keyword evidence="2" id="KW-1185">Reference proteome</keyword>
<evidence type="ECO:0000313" key="2">
    <source>
        <dbReference type="Proteomes" id="UP000249177"/>
    </source>
</evidence>
<sequence>MLSDFEDDYILDLLFNQLKLFKLTDAEKNIIIDSFSETKSRTEYCFVNTNNKYYSKNDVAFFNPFHSGQWCIFLYYLSNTIFISSVDNRTVCDKIYYLNRMLNSCDLFYEVNLPDIFFLDHPLGTVIGRGIFKNYFSFNQGCTVGNNKGIFPVFGENVKMLSNTKVLGNSTIGDNVIISANSYIKDTDIPSGSIVFGTSPNLIIKKIDASNYKNYFSK</sequence>
<proteinExistence type="predicted"/>